<proteinExistence type="predicted"/>
<name>A0A9E9LXM9_9BURK</name>
<sequence>MTKVAAIQMVSTPEIEENIESARRLIAEAARQGAELVLLPEYWPSIGKSDKEKLAQAEAPGSGPVQDFMSAMAKAHGIWLIGGTLSLVAPVENKVLNTTLVYDPQGETVSRYDKIHLFSFASGKEAYDESTYICGGDEVVSFEAPFGRVGLTVCYDLRFPELFRAFGECALIVVPAAFTYTTGKVHWEILLKARAIENQCYILAAAQGGRHQTGRRTWGQTVLIDPWGEVKAELMEGEGIVLGEIEQEVLNTVREKLPALKHKRL</sequence>
<dbReference type="Proteomes" id="UP001156215">
    <property type="component" value="Chromosome"/>
</dbReference>
<evidence type="ECO:0000256" key="1">
    <source>
        <dbReference type="ARBA" id="ARBA00022801"/>
    </source>
</evidence>
<dbReference type="InterPro" id="IPR036526">
    <property type="entry name" value="C-N_Hydrolase_sf"/>
</dbReference>
<evidence type="ECO:0000259" key="2">
    <source>
        <dbReference type="PROSITE" id="PS50263"/>
    </source>
</evidence>
<dbReference type="EMBL" id="CP098242">
    <property type="protein sequence ID" value="WAW11151.1"/>
    <property type="molecule type" value="Genomic_DNA"/>
</dbReference>
<dbReference type="GO" id="GO:0016811">
    <property type="term" value="F:hydrolase activity, acting on carbon-nitrogen (but not peptide) bonds, in linear amides"/>
    <property type="evidence" value="ECO:0007669"/>
    <property type="project" value="InterPro"/>
</dbReference>
<dbReference type="PROSITE" id="PS50263">
    <property type="entry name" value="CN_HYDROLASE"/>
    <property type="match status" value="1"/>
</dbReference>
<dbReference type="AlphaFoldDB" id="A0A9E9LXM9"/>
<protein>
    <submittedName>
        <fullName evidence="3">Carbon-nitrogen hydrolase family protein</fullName>
    </submittedName>
</protein>
<dbReference type="SUPFAM" id="SSF56317">
    <property type="entry name" value="Carbon-nitrogen hydrolase"/>
    <property type="match status" value="1"/>
</dbReference>
<dbReference type="Pfam" id="PF00795">
    <property type="entry name" value="CN_hydrolase"/>
    <property type="match status" value="1"/>
</dbReference>
<evidence type="ECO:0000313" key="3">
    <source>
        <dbReference type="EMBL" id="WAW11151.1"/>
    </source>
</evidence>
<keyword evidence="1 3" id="KW-0378">Hydrolase</keyword>
<dbReference type="CDD" id="cd07572">
    <property type="entry name" value="nit"/>
    <property type="match status" value="1"/>
</dbReference>
<feature type="domain" description="CN hydrolase" evidence="2">
    <location>
        <begin position="2"/>
        <end position="247"/>
    </location>
</feature>
<evidence type="ECO:0000313" key="4">
    <source>
        <dbReference type="Proteomes" id="UP001156215"/>
    </source>
</evidence>
<accession>A0A9E9LXM9</accession>
<dbReference type="PANTHER" id="PTHR23088:SF27">
    <property type="entry name" value="DEAMINATED GLUTATHIONE AMIDASE"/>
    <property type="match status" value="1"/>
</dbReference>
<reference evidence="3" key="1">
    <citation type="journal article" date="2022" name="Front. Microbiol.">
        <title>New perspectives on an old grouping: The genomic and phenotypic variability of Oxalobacter formigenes and the implications for calcium oxalate stone prevention.</title>
        <authorList>
            <person name="Chmiel J.A."/>
            <person name="Carr C."/>
            <person name="Stuivenberg G.A."/>
            <person name="Venema R."/>
            <person name="Chanyi R.M."/>
            <person name="Al K.F."/>
            <person name="Giguere D."/>
            <person name="Say H."/>
            <person name="Akouris P.P."/>
            <person name="Dominguez Romero S.A."/>
            <person name="Kwong A."/>
            <person name="Tai V."/>
            <person name="Koval S.F."/>
            <person name="Razvi H."/>
            <person name="Bjazevic J."/>
            <person name="Burton J.P."/>
        </authorList>
    </citation>
    <scope>NUCLEOTIDE SEQUENCE</scope>
    <source>
        <strain evidence="3">WoOx3</strain>
    </source>
</reference>
<gene>
    <name evidence="3" type="ORF">NB640_05850</name>
</gene>
<keyword evidence="4" id="KW-1185">Reference proteome</keyword>
<dbReference type="RefSeq" id="WP_269310261.1">
    <property type="nucleotide sequence ID" value="NZ_CP098242.1"/>
</dbReference>
<dbReference type="InterPro" id="IPR045254">
    <property type="entry name" value="Nit1/2_C-N_Hydrolase"/>
</dbReference>
<dbReference type="PANTHER" id="PTHR23088">
    <property type="entry name" value="NITRILASE-RELATED"/>
    <property type="match status" value="1"/>
</dbReference>
<organism evidence="3 4">
    <name type="scientific">Oxalobacter vibrioformis</name>
    <dbReference type="NCBI Taxonomy" id="933080"/>
    <lineage>
        <taxon>Bacteria</taxon>
        <taxon>Pseudomonadati</taxon>
        <taxon>Pseudomonadota</taxon>
        <taxon>Betaproteobacteria</taxon>
        <taxon>Burkholderiales</taxon>
        <taxon>Oxalobacteraceae</taxon>
        <taxon>Oxalobacter</taxon>
    </lineage>
</organism>
<dbReference type="InterPro" id="IPR003010">
    <property type="entry name" value="C-N_Hydrolase"/>
</dbReference>
<dbReference type="Gene3D" id="3.60.110.10">
    <property type="entry name" value="Carbon-nitrogen hydrolase"/>
    <property type="match status" value="1"/>
</dbReference>
<dbReference type="KEGG" id="ovb:NB640_05850"/>